<feature type="transmembrane region" description="Helical" evidence="1">
    <location>
        <begin position="239"/>
        <end position="256"/>
    </location>
</feature>
<feature type="transmembrane region" description="Helical" evidence="1">
    <location>
        <begin position="276"/>
        <end position="300"/>
    </location>
</feature>
<dbReference type="InterPro" id="IPR031563">
    <property type="entry name" value="MOT1/MOT2"/>
</dbReference>
<dbReference type="PANTHER" id="PTHR31970:SF9">
    <property type="entry name" value="MOLYBDATE TRANSPORTER 2"/>
    <property type="match status" value="1"/>
</dbReference>
<dbReference type="AlphaFoldDB" id="A0A3S0R083"/>
<feature type="transmembrane region" description="Helical" evidence="1">
    <location>
        <begin position="166"/>
        <end position="184"/>
    </location>
</feature>
<name>A0A3S0R083_9GAMM</name>
<proteinExistence type="predicted"/>
<feature type="transmembrane region" description="Helical" evidence="1">
    <location>
        <begin position="31"/>
        <end position="64"/>
    </location>
</feature>
<accession>A0A3S0R083</accession>
<evidence type="ECO:0000256" key="1">
    <source>
        <dbReference type="SAM" id="Phobius"/>
    </source>
</evidence>
<feature type="transmembrane region" description="Helical" evidence="1">
    <location>
        <begin position="127"/>
        <end position="154"/>
    </location>
</feature>
<keyword evidence="1" id="KW-0812">Transmembrane</keyword>
<evidence type="ECO:0000313" key="3">
    <source>
        <dbReference type="Proteomes" id="UP000267400"/>
    </source>
</evidence>
<dbReference type="Proteomes" id="UP000267400">
    <property type="component" value="Unassembled WGS sequence"/>
</dbReference>
<evidence type="ECO:0000313" key="2">
    <source>
        <dbReference type="EMBL" id="RTR01075.1"/>
    </source>
</evidence>
<gene>
    <name evidence="2" type="ORF">EKG36_14505</name>
</gene>
<keyword evidence="1" id="KW-1133">Transmembrane helix</keyword>
<feature type="transmembrane region" description="Helical" evidence="1">
    <location>
        <begin position="76"/>
        <end position="107"/>
    </location>
</feature>
<dbReference type="GO" id="GO:0015098">
    <property type="term" value="F:molybdate ion transmembrane transporter activity"/>
    <property type="evidence" value="ECO:0007669"/>
    <property type="project" value="InterPro"/>
</dbReference>
<dbReference type="EMBL" id="RXNS01000014">
    <property type="protein sequence ID" value="RTR01075.1"/>
    <property type="molecule type" value="Genomic_DNA"/>
</dbReference>
<sequence length="380" mass="38303">MTTRNHHPPWREPLKALSGEVSGACGDLGTLLPYVVAAVSMGVLAPTPVFLGFAAGYLLVALCYRLPVAVQPMKALGAVILTGGLSASETAWTGALIGLVLLLLAATPRLTAVARGLPQSVVTGLQAGLGLMLMSMALSLMAGSWAIAIPVLGVLSLSWVWPRGPWALLVVLAALLLGTPGEPLGQSLPPGGAGLSASAVATGVIAQLPLTLLNAVVVAAAVAHSLYPQRGTMVSPRRLAASSGLLNLALAPLGAMPMCHGAGGIAAHHRFGARGIGAPLVMAAVCALAALLGPGVMAWLAAIPEPVIGALLAYAAAELILGRRLFDARADCRPVIGVTAVATLFGGAVIGLAGGLAAERLRVLIRRRRPPRPAGGEKSP</sequence>
<reference evidence="2 3" key="1">
    <citation type="submission" date="2018-12" db="EMBL/GenBank/DDBJ databases">
        <authorList>
            <person name="Yu L."/>
        </authorList>
    </citation>
    <scope>NUCLEOTIDE SEQUENCE [LARGE SCALE GENOMIC DNA]</scope>
    <source>
        <strain evidence="2 3">11S</strain>
    </source>
</reference>
<feature type="transmembrane region" description="Helical" evidence="1">
    <location>
        <begin position="338"/>
        <end position="358"/>
    </location>
</feature>
<feature type="transmembrane region" description="Helical" evidence="1">
    <location>
        <begin position="307"/>
        <end position="326"/>
    </location>
</feature>
<dbReference type="PANTHER" id="PTHR31970">
    <property type="match status" value="1"/>
</dbReference>
<comment type="caution">
    <text evidence="2">The sequence shown here is derived from an EMBL/GenBank/DDBJ whole genome shotgun (WGS) entry which is preliminary data.</text>
</comment>
<feature type="transmembrane region" description="Helical" evidence="1">
    <location>
        <begin position="204"/>
        <end position="227"/>
    </location>
</feature>
<protein>
    <submittedName>
        <fullName evidence="2">Benzoate transporter</fullName>
    </submittedName>
</protein>
<dbReference type="OrthoDB" id="7361398at2"/>
<organism evidence="2 3">
    <name type="scientific">Halomonas nitroreducens</name>
    <dbReference type="NCBI Taxonomy" id="447425"/>
    <lineage>
        <taxon>Bacteria</taxon>
        <taxon>Pseudomonadati</taxon>
        <taxon>Pseudomonadota</taxon>
        <taxon>Gammaproteobacteria</taxon>
        <taxon>Oceanospirillales</taxon>
        <taxon>Halomonadaceae</taxon>
        <taxon>Halomonas</taxon>
    </lineage>
</organism>
<keyword evidence="3" id="KW-1185">Reference proteome</keyword>
<dbReference type="RefSeq" id="WP_126485328.1">
    <property type="nucleotide sequence ID" value="NZ_RXNS01000014.1"/>
</dbReference>
<dbReference type="Pfam" id="PF16983">
    <property type="entry name" value="MFS_MOT1"/>
    <property type="match status" value="2"/>
</dbReference>
<keyword evidence="1" id="KW-0472">Membrane</keyword>